<evidence type="ECO:0000256" key="1">
    <source>
        <dbReference type="SAM" id="Phobius"/>
    </source>
</evidence>
<gene>
    <name evidence="3" type="ORF">psyc5s11_20740</name>
</gene>
<protein>
    <recommendedName>
        <fullName evidence="2">DUF1648 domain-containing protein</fullName>
    </recommendedName>
</protein>
<dbReference type="Pfam" id="PF07853">
    <property type="entry name" value="DUF1648"/>
    <property type="match status" value="1"/>
</dbReference>
<keyword evidence="4" id="KW-1185">Reference proteome</keyword>
<reference evidence="4" key="1">
    <citation type="submission" date="2021-07" db="EMBL/GenBank/DDBJ databases">
        <title>Complete genome sequencing of a Clostridium isolate.</title>
        <authorList>
            <person name="Ueki A."/>
            <person name="Tonouchi A."/>
        </authorList>
    </citation>
    <scope>NUCLEOTIDE SEQUENCE [LARGE SCALE GENOMIC DNA]</scope>
    <source>
        <strain evidence="4">C5S11</strain>
    </source>
</reference>
<keyword evidence="1" id="KW-0472">Membrane</keyword>
<feature type="domain" description="DUF1648" evidence="2">
    <location>
        <begin position="28"/>
        <end position="71"/>
    </location>
</feature>
<organism evidence="3 4">
    <name type="scientific">Clostridium gelidum</name>
    <dbReference type="NCBI Taxonomy" id="704125"/>
    <lineage>
        <taxon>Bacteria</taxon>
        <taxon>Bacillati</taxon>
        <taxon>Bacillota</taxon>
        <taxon>Clostridia</taxon>
        <taxon>Eubacteriales</taxon>
        <taxon>Clostridiaceae</taxon>
        <taxon>Clostridium</taxon>
    </lineage>
</organism>
<keyword evidence="1" id="KW-1133">Transmembrane helix</keyword>
<evidence type="ECO:0000313" key="3">
    <source>
        <dbReference type="EMBL" id="BCZ46007.1"/>
    </source>
</evidence>
<dbReference type="InterPro" id="IPR012867">
    <property type="entry name" value="DUF1648"/>
</dbReference>
<accession>A0ABN6IZU7</accession>
<feature type="transmembrane region" description="Helical" evidence="1">
    <location>
        <begin position="64"/>
        <end position="82"/>
    </location>
</feature>
<feature type="transmembrane region" description="Helical" evidence="1">
    <location>
        <begin position="112"/>
        <end position="134"/>
    </location>
</feature>
<name>A0ABN6IZU7_9CLOT</name>
<dbReference type="RefSeq" id="WP_224037534.1">
    <property type="nucleotide sequence ID" value="NZ_AP024849.1"/>
</dbReference>
<proteinExistence type="predicted"/>
<sequence>MNNEKRPKLKISFSWKEKLIVLISTLSVISMWLYLWIMWNEIPNIVPTHFGFSGVPDNFGNKNSLFLIPIIASILHLTLALLSKIPHSFNYPVNVTDKNAEALYKIGKQTMLLLDIDISLLFAILLCKSIQTAIGNESGLGIVIVPIFMVIIFGTVIYETIRMKRFKS</sequence>
<evidence type="ECO:0000259" key="2">
    <source>
        <dbReference type="Pfam" id="PF07853"/>
    </source>
</evidence>
<keyword evidence="1" id="KW-0812">Transmembrane</keyword>
<evidence type="ECO:0000313" key="4">
    <source>
        <dbReference type="Proteomes" id="UP000824633"/>
    </source>
</evidence>
<dbReference type="Proteomes" id="UP000824633">
    <property type="component" value="Chromosome"/>
</dbReference>
<dbReference type="EMBL" id="AP024849">
    <property type="protein sequence ID" value="BCZ46007.1"/>
    <property type="molecule type" value="Genomic_DNA"/>
</dbReference>
<feature type="transmembrane region" description="Helical" evidence="1">
    <location>
        <begin position="140"/>
        <end position="158"/>
    </location>
</feature>
<feature type="transmembrane region" description="Helical" evidence="1">
    <location>
        <begin position="20"/>
        <end position="39"/>
    </location>
</feature>